<dbReference type="InterPro" id="IPR007848">
    <property type="entry name" value="Small_mtfrase_dom"/>
</dbReference>
<sequence>MNEHYYSQNPHVAHDERFIEANFYGKKFQFKTDSGVFSKKRVDFGTALLIETVQFPQSTKILDLGCGYGPVGIVSASVIEKGLVHMVDINERAIELAKYNVEHNRKNINENILIEVYQSNGFQNVRRDDFDLVLLNPPIRAGKSIVYSLFEDSLFHLKEGGELWIVIQKKQGAPSAMKKLESLFSTVEEVERSKGYSIIRSTKSK</sequence>
<evidence type="ECO:0000256" key="2">
    <source>
        <dbReference type="ARBA" id="ARBA00022679"/>
    </source>
</evidence>
<keyword evidence="5" id="KW-1185">Reference proteome</keyword>
<dbReference type="GO" id="GO:0008757">
    <property type="term" value="F:S-adenosylmethionine-dependent methyltransferase activity"/>
    <property type="evidence" value="ECO:0007669"/>
    <property type="project" value="InterPro"/>
</dbReference>
<dbReference type="CDD" id="cd02440">
    <property type="entry name" value="AdoMet_MTases"/>
    <property type="match status" value="1"/>
</dbReference>
<dbReference type="GO" id="GO:0032259">
    <property type="term" value="P:methylation"/>
    <property type="evidence" value="ECO:0007669"/>
    <property type="project" value="UniProtKB-KW"/>
</dbReference>
<dbReference type="SUPFAM" id="SSF53335">
    <property type="entry name" value="S-adenosyl-L-methionine-dependent methyltransferases"/>
    <property type="match status" value="1"/>
</dbReference>
<dbReference type="InterPro" id="IPR046977">
    <property type="entry name" value="RsmC/RlmG"/>
</dbReference>
<dbReference type="InterPro" id="IPR029063">
    <property type="entry name" value="SAM-dependent_MTases_sf"/>
</dbReference>
<dbReference type="OrthoDB" id="9764961at2"/>
<dbReference type="PANTHER" id="PTHR47816:SF4">
    <property type="entry name" value="RIBOSOMAL RNA SMALL SUBUNIT METHYLTRANSFERASE C"/>
    <property type="match status" value="1"/>
</dbReference>
<name>A0A4R3KEC6_9BACI</name>
<protein>
    <submittedName>
        <fullName evidence="4">16S rRNA (Guanine1207-N2)-methyltransferase</fullName>
    </submittedName>
</protein>
<dbReference type="AlphaFoldDB" id="A0A4R3KEC6"/>
<reference evidence="4 5" key="1">
    <citation type="submission" date="2019-03" db="EMBL/GenBank/DDBJ databases">
        <title>Genomic Encyclopedia of Type Strains, Phase IV (KMG-IV): sequencing the most valuable type-strain genomes for metagenomic binning, comparative biology and taxonomic classification.</title>
        <authorList>
            <person name="Goeker M."/>
        </authorList>
    </citation>
    <scope>NUCLEOTIDE SEQUENCE [LARGE SCALE GENOMIC DNA]</scope>
    <source>
        <strain evidence="4 5">DSM 23802</strain>
    </source>
</reference>
<proteinExistence type="predicted"/>
<dbReference type="Proteomes" id="UP000295788">
    <property type="component" value="Unassembled WGS sequence"/>
</dbReference>
<dbReference type="EMBL" id="SMAB01000012">
    <property type="protein sequence ID" value="TCS81558.1"/>
    <property type="molecule type" value="Genomic_DNA"/>
</dbReference>
<accession>A0A4R3KEC6</accession>
<evidence type="ECO:0000259" key="3">
    <source>
        <dbReference type="Pfam" id="PF05175"/>
    </source>
</evidence>
<keyword evidence="2 4" id="KW-0808">Transferase</keyword>
<dbReference type="RefSeq" id="WP_132769250.1">
    <property type="nucleotide sequence ID" value="NZ_SMAB01000012.1"/>
</dbReference>
<evidence type="ECO:0000313" key="5">
    <source>
        <dbReference type="Proteomes" id="UP000295788"/>
    </source>
</evidence>
<keyword evidence="1 4" id="KW-0489">Methyltransferase</keyword>
<comment type="caution">
    <text evidence="4">The sequence shown here is derived from an EMBL/GenBank/DDBJ whole genome shotgun (WGS) entry which is preliminary data.</text>
</comment>
<feature type="domain" description="Methyltransferase small" evidence="3">
    <location>
        <begin position="28"/>
        <end position="199"/>
    </location>
</feature>
<evidence type="ECO:0000256" key="1">
    <source>
        <dbReference type="ARBA" id="ARBA00022603"/>
    </source>
</evidence>
<evidence type="ECO:0000313" key="4">
    <source>
        <dbReference type="EMBL" id="TCS81558.1"/>
    </source>
</evidence>
<dbReference type="PANTHER" id="PTHR47816">
    <property type="entry name" value="RIBOSOMAL RNA SMALL SUBUNIT METHYLTRANSFERASE C"/>
    <property type="match status" value="1"/>
</dbReference>
<gene>
    <name evidence="4" type="ORF">EDD72_11252</name>
</gene>
<organism evidence="4 5">
    <name type="scientific">Tepidibacillus fermentans</name>
    <dbReference type="NCBI Taxonomy" id="1281767"/>
    <lineage>
        <taxon>Bacteria</taxon>
        <taxon>Bacillati</taxon>
        <taxon>Bacillota</taxon>
        <taxon>Bacilli</taxon>
        <taxon>Bacillales</taxon>
        <taxon>Bacillaceae</taxon>
        <taxon>Tepidibacillus</taxon>
    </lineage>
</organism>
<dbReference type="Gene3D" id="3.40.50.150">
    <property type="entry name" value="Vaccinia Virus protein VP39"/>
    <property type="match status" value="1"/>
</dbReference>
<dbReference type="Pfam" id="PF05175">
    <property type="entry name" value="MTS"/>
    <property type="match status" value="1"/>
</dbReference>